<reference evidence="2" key="1">
    <citation type="submission" date="2016-03" db="EMBL/GenBank/DDBJ databases">
        <title>Mechanisms controlling the formation of the plant cell surface in tip-growing cells are functionally conserved among land plants.</title>
        <authorList>
            <person name="Honkanen S."/>
            <person name="Jones V.A."/>
            <person name="Morieri G."/>
            <person name="Champion C."/>
            <person name="Hetherington A.J."/>
            <person name="Kelly S."/>
            <person name="Saint-Marcoux D."/>
            <person name="Proust H."/>
            <person name="Prescott H."/>
            <person name="Dolan L."/>
        </authorList>
    </citation>
    <scope>NUCLEOTIDE SEQUENCE [LARGE SCALE GENOMIC DNA]</scope>
    <source>
        <tissue evidence="2">Whole gametophyte</tissue>
    </source>
</reference>
<name>A0A176VGH3_MARPO</name>
<sequence length="333" mass="36004">MGIRVELPSIRRRKAVGMKGEADSFAAATIGWDADLRAVDRQSLDIDISELTPPRIKNRPPGIQTSTTLANALADSPDSGKHLISPCSLDGGRSSDPASPLSCSTQSNSSPSSSNQGCADAYRRRMKKRCDSQGLNPLSFSCRGSQQQERPSRWDSARWSATSDFGSSSHGKRNACYCAAGVTGDVAAVCCCPFSLLHLLALALIKLPTVAVSKLVRKIKRRIVIRRRTAIHEDENDSVVAPSSYPPSRSRSYEEGEAQTWAPTLGFGHYGDSESGEYTLVSQASLRAEILPKEAARVKLNELIQLVRFIDAGANLKSLLGVVKLLWVVSNGF</sequence>
<organism evidence="2 3">
    <name type="scientific">Marchantia polymorpha subsp. ruderalis</name>
    <dbReference type="NCBI Taxonomy" id="1480154"/>
    <lineage>
        <taxon>Eukaryota</taxon>
        <taxon>Viridiplantae</taxon>
        <taxon>Streptophyta</taxon>
        <taxon>Embryophyta</taxon>
        <taxon>Marchantiophyta</taxon>
        <taxon>Marchantiopsida</taxon>
        <taxon>Marchantiidae</taxon>
        <taxon>Marchantiales</taxon>
        <taxon>Marchantiaceae</taxon>
        <taxon>Marchantia</taxon>
    </lineage>
</organism>
<feature type="region of interest" description="Disordered" evidence="1">
    <location>
        <begin position="141"/>
        <end position="160"/>
    </location>
</feature>
<comment type="caution">
    <text evidence="2">The sequence shown here is derived from an EMBL/GenBank/DDBJ whole genome shotgun (WGS) entry which is preliminary data.</text>
</comment>
<dbReference type="EMBL" id="LVLJ01003721">
    <property type="protein sequence ID" value="OAE20009.1"/>
    <property type="molecule type" value="Genomic_DNA"/>
</dbReference>
<evidence type="ECO:0000313" key="2">
    <source>
        <dbReference type="EMBL" id="OAE20009.1"/>
    </source>
</evidence>
<feature type="region of interest" description="Disordered" evidence="1">
    <location>
        <begin position="74"/>
        <end position="118"/>
    </location>
</feature>
<evidence type="ECO:0000313" key="3">
    <source>
        <dbReference type="Proteomes" id="UP000077202"/>
    </source>
</evidence>
<gene>
    <name evidence="2" type="ORF">AXG93_17s1090</name>
</gene>
<proteinExistence type="predicted"/>
<dbReference type="PANTHER" id="PTHR33264">
    <property type="entry name" value="EXPRESSED PROTEIN"/>
    <property type="match status" value="1"/>
</dbReference>
<accession>A0A176VGH3</accession>
<evidence type="ECO:0000256" key="1">
    <source>
        <dbReference type="SAM" id="MobiDB-lite"/>
    </source>
</evidence>
<dbReference type="Proteomes" id="UP000077202">
    <property type="component" value="Unassembled WGS sequence"/>
</dbReference>
<feature type="compositionally biased region" description="Low complexity" evidence="1">
    <location>
        <begin position="99"/>
        <end position="116"/>
    </location>
</feature>
<keyword evidence="3" id="KW-1185">Reference proteome</keyword>
<dbReference type="AlphaFoldDB" id="A0A176VGH3"/>
<protein>
    <submittedName>
        <fullName evidence="2">Uncharacterized protein</fullName>
    </submittedName>
</protein>
<dbReference type="PANTHER" id="PTHR33264:SF69">
    <property type="entry name" value="WRKY DOMAIN-CONTAINING PROTEIN"/>
    <property type="match status" value="1"/>
</dbReference>